<protein>
    <recommendedName>
        <fullName evidence="5">Glycosyl hydrolase family 88</fullName>
    </recommendedName>
</protein>
<dbReference type="PANTHER" id="PTHR33886:SF8">
    <property type="entry name" value="UNSATURATED RHAMNOGALACTURONAN HYDROLASE (EUROFUNG)"/>
    <property type="match status" value="1"/>
</dbReference>
<dbReference type="InterPro" id="IPR012341">
    <property type="entry name" value="6hp_glycosidase-like_sf"/>
</dbReference>
<evidence type="ECO:0000256" key="2">
    <source>
        <dbReference type="SAM" id="MobiDB-lite"/>
    </source>
</evidence>
<keyword evidence="4" id="KW-1185">Reference proteome</keyword>
<keyword evidence="1" id="KW-0378">Hydrolase</keyword>
<dbReference type="Proteomes" id="UP001500752">
    <property type="component" value="Unassembled WGS sequence"/>
</dbReference>
<dbReference type="InterPro" id="IPR010905">
    <property type="entry name" value="Glyco_hydro_88"/>
</dbReference>
<gene>
    <name evidence="3" type="ORF">GCM10023081_26080</name>
</gene>
<organism evidence="3 4">
    <name type="scientific">Arthrobacter ginkgonis</name>
    <dbReference type="NCBI Taxonomy" id="1630594"/>
    <lineage>
        <taxon>Bacteria</taxon>
        <taxon>Bacillati</taxon>
        <taxon>Actinomycetota</taxon>
        <taxon>Actinomycetes</taxon>
        <taxon>Micrococcales</taxon>
        <taxon>Micrococcaceae</taxon>
        <taxon>Arthrobacter</taxon>
    </lineage>
</organism>
<dbReference type="InterPro" id="IPR008928">
    <property type="entry name" value="6-hairpin_glycosidase_sf"/>
</dbReference>
<evidence type="ECO:0000313" key="3">
    <source>
        <dbReference type="EMBL" id="GAA3687545.1"/>
    </source>
</evidence>
<dbReference type="EMBL" id="BAABEO010000018">
    <property type="protein sequence ID" value="GAA3687545.1"/>
    <property type="molecule type" value="Genomic_DNA"/>
</dbReference>
<accession>A0ABP7CCQ8</accession>
<sequence>MRHRSHPSSSALTPTTMPPTRPVSVPEKSSRLRKGRSAFRGFVVLAASAALLLGGMPAVGAASPAVATALPSRSSVVQAARSAIDYFYANGGGATADAGWRWTPYFMGVDALYRQTADPKYRQWLQSWGDRNGWIADAPESPTSNPDSRAAIQVWYDSVDLGVSANLAPSDAFMRQDLALPANRYWWVDSMFMGLPLWPRWANRTGNSAYQAKPAQFYTFLKNDGETPVRPGCTANGLFDPTENLWWRDCRYVAQRDALGHKVLWARGNGWVIGAMARMLMAVPPADPQYAEYRSMLQKMAARLVPLQGSDGMWRSSLLSPSLYPAPETSATALFVYAMAYGIRTGVLDRDTYLPVVTRAWTGLSTISLKSTGFVSNCQGVGEAPAAPSTTISIAYCVGAFALAASEVAKLSGLLASDSFGRTVANGLGAAETGGAWTLSGTAANFAVNGGSARVTTPAGATRYAFLNGVSSQDTELSATVSFARPASGSLYFGVLGRRVGTAEYGARAVVASGGSVQLQVRRSTTTLRAITVPGLAFASGNRLRLRLQVVGASPTTIRAKVWKLGTPEPTTWQITTTDSTAGLQAAGTMGFYSYFSSGASPASLVVSVDDVWAGTTG</sequence>
<dbReference type="Gene3D" id="1.50.10.10">
    <property type="match status" value="1"/>
</dbReference>
<evidence type="ECO:0008006" key="5">
    <source>
        <dbReference type="Google" id="ProtNLM"/>
    </source>
</evidence>
<evidence type="ECO:0000256" key="1">
    <source>
        <dbReference type="ARBA" id="ARBA00022801"/>
    </source>
</evidence>
<comment type="caution">
    <text evidence="3">The sequence shown here is derived from an EMBL/GenBank/DDBJ whole genome shotgun (WGS) entry which is preliminary data.</text>
</comment>
<dbReference type="RefSeq" id="WP_345151344.1">
    <property type="nucleotide sequence ID" value="NZ_BAABEO010000018.1"/>
</dbReference>
<dbReference type="Pfam" id="PF07470">
    <property type="entry name" value="Glyco_hydro_88"/>
    <property type="match status" value="1"/>
</dbReference>
<feature type="region of interest" description="Disordered" evidence="2">
    <location>
        <begin position="1"/>
        <end position="30"/>
    </location>
</feature>
<dbReference type="PANTHER" id="PTHR33886">
    <property type="entry name" value="UNSATURATED RHAMNOGALACTURONAN HYDROLASE (EUROFUNG)"/>
    <property type="match status" value="1"/>
</dbReference>
<name>A0ABP7CCQ8_9MICC</name>
<reference evidence="4" key="1">
    <citation type="journal article" date="2019" name="Int. J. Syst. Evol. Microbiol.">
        <title>The Global Catalogue of Microorganisms (GCM) 10K type strain sequencing project: providing services to taxonomists for standard genome sequencing and annotation.</title>
        <authorList>
            <consortium name="The Broad Institute Genomics Platform"/>
            <consortium name="The Broad Institute Genome Sequencing Center for Infectious Disease"/>
            <person name="Wu L."/>
            <person name="Ma J."/>
        </authorList>
    </citation>
    <scope>NUCLEOTIDE SEQUENCE [LARGE SCALE GENOMIC DNA]</scope>
    <source>
        <strain evidence="4">JCM 30742</strain>
    </source>
</reference>
<dbReference type="SUPFAM" id="SSF48208">
    <property type="entry name" value="Six-hairpin glycosidases"/>
    <property type="match status" value="1"/>
</dbReference>
<proteinExistence type="predicted"/>
<dbReference type="InterPro" id="IPR052043">
    <property type="entry name" value="PolySaccharide_Degr_Enz"/>
</dbReference>
<evidence type="ECO:0000313" key="4">
    <source>
        <dbReference type="Proteomes" id="UP001500752"/>
    </source>
</evidence>